<dbReference type="InterPro" id="IPR029044">
    <property type="entry name" value="Nucleotide-diphossugar_trans"/>
</dbReference>
<dbReference type="GO" id="GO:0016740">
    <property type="term" value="F:transferase activity"/>
    <property type="evidence" value="ECO:0007669"/>
    <property type="project" value="UniProtKB-KW"/>
</dbReference>
<name>A0A2T7BGP6_9BACT</name>
<comment type="caution">
    <text evidence="2">The sequence shown here is derived from an EMBL/GenBank/DDBJ whole genome shotgun (WGS) entry which is preliminary data.</text>
</comment>
<dbReference type="OrthoDB" id="9779926at2"/>
<keyword evidence="3" id="KW-1185">Reference proteome</keyword>
<accession>A0A2T7BGP6</accession>
<dbReference type="Proteomes" id="UP000244450">
    <property type="component" value="Unassembled WGS sequence"/>
</dbReference>
<evidence type="ECO:0000259" key="1">
    <source>
        <dbReference type="Pfam" id="PF00483"/>
    </source>
</evidence>
<dbReference type="SUPFAM" id="SSF53448">
    <property type="entry name" value="Nucleotide-diphospho-sugar transferases"/>
    <property type="match status" value="1"/>
</dbReference>
<gene>
    <name evidence="2" type="ORF">DCC81_14335</name>
</gene>
<evidence type="ECO:0000313" key="2">
    <source>
        <dbReference type="EMBL" id="PUZ25462.1"/>
    </source>
</evidence>
<dbReference type="EMBL" id="QCYK01000002">
    <property type="protein sequence ID" value="PUZ25462.1"/>
    <property type="molecule type" value="Genomic_DNA"/>
</dbReference>
<sequence length="302" mass="33262">MMPILIIMAAGMASRYGSLKQIASFGPSKETMLEYAIYDAIKAGFNKVVFIIRSSFADEFKEIFEPKLRGRIAIAYVYQELHNAMEGVAVPATRTKPWGTGHALLCARPAVNEPFAIINADDFYGYDTFAKAAHFLQTECNAQTHANIGFILSQTLSEYGSVSRGVCTTNAAGLLTSITERTNIYPTENGIVYEEDGVQHPLAPDTTVSMNCWCFHPSVFQYATVAFRAFLAAHKEEPKTEFYIPSLADGLLQSGAASIRLIRTNARWFGVTYKEDAPFVQQNLDALIATGAYPPNLWGVLV</sequence>
<dbReference type="AlphaFoldDB" id="A0A2T7BGP6"/>
<feature type="domain" description="Nucleotidyl transferase" evidence="1">
    <location>
        <begin position="6"/>
        <end position="224"/>
    </location>
</feature>
<proteinExistence type="predicted"/>
<evidence type="ECO:0000313" key="3">
    <source>
        <dbReference type="Proteomes" id="UP000244450"/>
    </source>
</evidence>
<reference evidence="2 3" key="1">
    <citation type="submission" date="2018-04" db="EMBL/GenBank/DDBJ databases">
        <title>Chitinophaga fuyangensis sp. nov., isolated from soil in a chemical factory.</title>
        <authorList>
            <person name="Chen K."/>
        </authorList>
    </citation>
    <scope>NUCLEOTIDE SEQUENCE [LARGE SCALE GENOMIC DNA]</scope>
    <source>
        <strain evidence="2 3">LY-1</strain>
    </source>
</reference>
<dbReference type="Pfam" id="PF00483">
    <property type="entry name" value="NTP_transferase"/>
    <property type="match status" value="1"/>
</dbReference>
<organism evidence="2 3">
    <name type="scientific">Chitinophaga parva</name>
    <dbReference type="NCBI Taxonomy" id="2169414"/>
    <lineage>
        <taxon>Bacteria</taxon>
        <taxon>Pseudomonadati</taxon>
        <taxon>Bacteroidota</taxon>
        <taxon>Chitinophagia</taxon>
        <taxon>Chitinophagales</taxon>
        <taxon>Chitinophagaceae</taxon>
        <taxon>Chitinophaga</taxon>
    </lineage>
</organism>
<protein>
    <submittedName>
        <fullName evidence="2">Nucleotidyltransferase</fullName>
    </submittedName>
</protein>
<dbReference type="InterPro" id="IPR005835">
    <property type="entry name" value="NTP_transferase_dom"/>
</dbReference>
<keyword evidence="2" id="KW-0808">Transferase</keyword>
<dbReference type="Gene3D" id="3.90.550.10">
    <property type="entry name" value="Spore Coat Polysaccharide Biosynthesis Protein SpsA, Chain A"/>
    <property type="match status" value="1"/>
</dbReference>